<keyword evidence="2" id="KW-1185">Reference proteome</keyword>
<dbReference type="Proteomes" id="UP000708208">
    <property type="component" value="Unassembled WGS sequence"/>
</dbReference>
<dbReference type="AlphaFoldDB" id="A0A8J2JRU6"/>
<gene>
    <name evidence="1" type="ORF">AFUS01_LOCUS13585</name>
</gene>
<proteinExistence type="predicted"/>
<evidence type="ECO:0000313" key="1">
    <source>
        <dbReference type="EMBL" id="CAG7724573.1"/>
    </source>
</evidence>
<protein>
    <submittedName>
        <fullName evidence="1">Uncharacterized protein</fullName>
    </submittedName>
</protein>
<evidence type="ECO:0000313" key="2">
    <source>
        <dbReference type="Proteomes" id="UP000708208"/>
    </source>
</evidence>
<accession>A0A8J2JRU6</accession>
<organism evidence="1 2">
    <name type="scientific">Allacma fusca</name>
    <dbReference type="NCBI Taxonomy" id="39272"/>
    <lineage>
        <taxon>Eukaryota</taxon>
        <taxon>Metazoa</taxon>
        <taxon>Ecdysozoa</taxon>
        <taxon>Arthropoda</taxon>
        <taxon>Hexapoda</taxon>
        <taxon>Collembola</taxon>
        <taxon>Symphypleona</taxon>
        <taxon>Sminthuridae</taxon>
        <taxon>Allacma</taxon>
    </lineage>
</organism>
<comment type="caution">
    <text evidence="1">The sequence shown here is derived from an EMBL/GenBank/DDBJ whole genome shotgun (WGS) entry which is preliminary data.</text>
</comment>
<feature type="non-terminal residue" evidence="1">
    <location>
        <position position="1"/>
    </location>
</feature>
<reference evidence="1" key="1">
    <citation type="submission" date="2021-06" db="EMBL/GenBank/DDBJ databases">
        <authorList>
            <person name="Hodson N. C."/>
            <person name="Mongue J. A."/>
            <person name="Jaron S. K."/>
        </authorList>
    </citation>
    <scope>NUCLEOTIDE SEQUENCE</scope>
</reference>
<sequence>MIRYVRDVTLPITDLGSDKDGLRLLPFISEF</sequence>
<name>A0A8J2JRU6_9HEXA</name>
<dbReference type="EMBL" id="CAJVCH010111139">
    <property type="protein sequence ID" value="CAG7724573.1"/>
    <property type="molecule type" value="Genomic_DNA"/>
</dbReference>